<name>X1K223_9ZZZZ</name>
<comment type="caution">
    <text evidence="1">The sequence shown here is derived from an EMBL/GenBank/DDBJ whole genome shotgun (WGS) entry which is preliminary data.</text>
</comment>
<reference evidence="1" key="1">
    <citation type="journal article" date="2014" name="Front. Microbiol.">
        <title>High frequency of phylogenetically diverse reductive dehalogenase-homologous genes in deep subseafloor sedimentary metagenomes.</title>
        <authorList>
            <person name="Kawai M."/>
            <person name="Futagami T."/>
            <person name="Toyoda A."/>
            <person name="Takaki Y."/>
            <person name="Nishi S."/>
            <person name="Hori S."/>
            <person name="Arai W."/>
            <person name="Tsubouchi T."/>
            <person name="Morono Y."/>
            <person name="Uchiyama I."/>
            <person name="Ito T."/>
            <person name="Fujiyama A."/>
            <person name="Inagaki F."/>
            <person name="Takami H."/>
        </authorList>
    </citation>
    <scope>NUCLEOTIDE SEQUENCE</scope>
    <source>
        <strain evidence="1">Expedition CK06-06</strain>
    </source>
</reference>
<evidence type="ECO:0000313" key="1">
    <source>
        <dbReference type="EMBL" id="GAI00573.1"/>
    </source>
</evidence>
<dbReference type="AlphaFoldDB" id="X1K223"/>
<organism evidence="1">
    <name type="scientific">marine sediment metagenome</name>
    <dbReference type="NCBI Taxonomy" id="412755"/>
    <lineage>
        <taxon>unclassified sequences</taxon>
        <taxon>metagenomes</taxon>
        <taxon>ecological metagenomes</taxon>
    </lineage>
</organism>
<accession>X1K223</accession>
<feature type="non-terminal residue" evidence="1">
    <location>
        <position position="1"/>
    </location>
</feature>
<sequence>LGHSTLDMVLKYSKFVDMGKALASHEQFSPLDRLYDRPNHRGGQGWGWRE</sequence>
<proteinExistence type="predicted"/>
<protein>
    <submittedName>
        <fullName evidence="1">Uncharacterized protein</fullName>
    </submittedName>
</protein>
<dbReference type="EMBL" id="BARU01046254">
    <property type="protein sequence ID" value="GAI00573.1"/>
    <property type="molecule type" value="Genomic_DNA"/>
</dbReference>
<gene>
    <name evidence="1" type="ORF">S03H2_69850</name>
</gene>